<feature type="domain" description="Endonuclease/exonuclease/phosphatase" evidence="1">
    <location>
        <begin position="91"/>
        <end position="258"/>
    </location>
</feature>
<protein>
    <recommendedName>
        <fullName evidence="1">Endonuclease/exonuclease/phosphatase domain-containing protein</fullName>
    </recommendedName>
</protein>
<name>A0A6J8EBG7_MYTCO</name>
<reference evidence="2 3" key="1">
    <citation type="submission" date="2020-06" db="EMBL/GenBank/DDBJ databases">
        <authorList>
            <person name="Li R."/>
            <person name="Bekaert M."/>
        </authorList>
    </citation>
    <scope>NUCLEOTIDE SEQUENCE [LARGE SCALE GENOMIC DNA]</scope>
    <source>
        <strain evidence="3">wild</strain>
    </source>
</reference>
<dbReference type="InterPro" id="IPR005135">
    <property type="entry name" value="Endo/exonuclease/phosphatase"/>
</dbReference>
<evidence type="ECO:0000313" key="2">
    <source>
        <dbReference type="EMBL" id="CAC5417578.1"/>
    </source>
</evidence>
<evidence type="ECO:0000313" key="3">
    <source>
        <dbReference type="Proteomes" id="UP000507470"/>
    </source>
</evidence>
<keyword evidence="3" id="KW-1185">Reference proteome</keyword>
<dbReference type="Gene3D" id="3.60.10.10">
    <property type="entry name" value="Endonuclease/exonuclease/phosphatase"/>
    <property type="match status" value="1"/>
</dbReference>
<organism evidence="2 3">
    <name type="scientific">Mytilus coruscus</name>
    <name type="common">Sea mussel</name>
    <dbReference type="NCBI Taxonomy" id="42192"/>
    <lineage>
        <taxon>Eukaryota</taxon>
        <taxon>Metazoa</taxon>
        <taxon>Spiralia</taxon>
        <taxon>Lophotrochozoa</taxon>
        <taxon>Mollusca</taxon>
        <taxon>Bivalvia</taxon>
        <taxon>Autobranchia</taxon>
        <taxon>Pteriomorphia</taxon>
        <taxon>Mytilida</taxon>
        <taxon>Mytiloidea</taxon>
        <taxon>Mytilidae</taxon>
        <taxon>Mytilinae</taxon>
        <taxon>Mytilus</taxon>
    </lineage>
</organism>
<gene>
    <name evidence="2" type="ORF">MCOR_50072</name>
</gene>
<proteinExistence type="predicted"/>
<dbReference type="AlphaFoldDB" id="A0A6J8EBG7"/>
<dbReference type="EMBL" id="CACVKT020008765">
    <property type="protein sequence ID" value="CAC5417578.1"/>
    <property type="molecule type" value="Genomic_DNA"/>
</dbReference>
<dbReference type="Pfam" id="PF03372">
    <property type="entry name" value="Exo_endo_phos"/>
    <property type="match status" value="1"/>
</dbReference>
<dbReference type="Proteomes" id="UP000507470">
    <property type="component" value="Unassembled WGS sequence"/>
</dbReference>
<dbReference type="SUPFAM" id="SSF56219">
    <property type="entry name" value="DNase I-like"/>
    <property type="match status" value="1"/>
</dbReference>
<dbReference type="PANTHER" id="PTHR33776">
    <property type="entry name" value="ENDO/EXONUCLEASE/PHOSPHATASE DOMAIN-CONTAINING PROTEIN"/>
    <property type="match status" value="1"/>
</dbReference>
<accession>A0A6J8EBG7</accession>
<dbReference type="OrthoDB" id="6781885at2759"/>
<dbReference type="InterPro" id="IPR036691">
    <property type="entry name" value="Endo/exonu/phosph_ase_sf"/>
</dbReference>
<dbReference type="PANTHER" id="PTHR33776:SF3">
    <property type="entry name" value="PHD-TYPE DOMAIN-CONTAINING PROTEIN"/>
    <property type="match status" value="1"/>
</dbReference>
<evidence type="ECO:0000259" key="1">
    <source>
        <dbReference type="Pfam" id="PF03372"/>
    </source>
</evidence>
<dbReference type="GO" id="GO:0003824">
    <property type="term" value="F:catalytic activity"/>
    <property type="evidence" value="ECO:0007669"/>
    <property type="project" value="InterPro"/>
</dbReference>
<sequence length="277" mass="31841">MLSSCSNIRQPGMMYVACSRVNTLSGYHLLEFKPEAIKASASTKEEMRRLRTEMKLQTFYYQLEKDPTCLRVLLFNIRSVQNKENHINSDPYLCSVDIMILTETWERNKTDINVPQFHYKYHSVRTENRGGGVSVLSQTPMIPVQMQVSSDVCDAIVLPYKRDSAKLNIIGVYSPPSCTFEKFIRWLTKILVNIKRDIPTVIAGDFNINMLETSAAYRGLHVFMDHIHFKQVINTATHQVGGLLDHFWINSGVTVSQQMLARSHYSDHFQLFADLQL</sequence>